<dbReference type="EMBL" id="OIVN01000236">
    <property type="protein sequence ID" value="SPC76800.1"/>
    <property type="molecule type" value="Genomic_DNA"/>
</dbReference>
<reference evidence="1" key="1">
    <citation type="submission" date="2018-02" db="EMBL/GenBank/DDBJ databases">
        <authorList>
            <person name="Cohen D.B."/>
            <person name="Kent A.D."/>
        </authorList>
    </citation>
    <scope>NUCLEOTIDE SEQUENCE</scope>
</reference>
<organism evidence="1">
    <name type="scientific">Fagus sylvatica</name>
    <name type="common">Beechnut</name>
    <dbReference type="NCBI Taxonomy" id="28930"/>
    <lineage>
        <taxon>Eukaryota</taxon>
        <taxon>Viridiplantae</taxon>
        <taxon>Streptophyta</taxon>
        <taxon>Embryophyta</taxon>
        <taxon>Tracheophyta</taxon>
        <taxon>Spermatophyta</taxon>
        <taxon>Magnoliopsida</taxon>
        <taxon>eudicotyledons</taxon>
        <taxon>Gunneridae</taxon>
        <taxon>Pentapetalae</taxon>
        <taxon>rosids</taxon>
        <taxon>fabids</taxon>
        <taxon>Fagales</taxon>
        <taxon>Fagaceae</taxon>
        <taxon>Fagus</taxon>
    </lineage>
</organism>
<gene>
    <name evidence="1" type="ORF">FSB_LOCUS4682</name>
</gene>
<name>A0A2N9EQ49_FAGSY</name>
<sequence length="131" mass="13758">MPLSLPLTHNFHSLSALLCYPKFLTHFSDSLSLARAATSGFDVGIDCGDGVEGGFIDGLGLMMGLFAGGEIDGIGWRSLTGVVCFELLGFSFASQLWVVGCCGFSFGSPVWVCCEVLGSSGCIRSSYYGGF</sequence>
<evidence type="ECO:0000313" key="1">
    <source>
        <dbReference type="EMBL" id="SPC76800.1"/>
    </source>
</evidence>
<protein>
    <submittedName>
        <fullName evidence="1">Uncharacterized protein</fullName>
    </submittedName>
</protein>
<accession>A0A2N9EQ49</accession>
<dbReference type="AlphaFoldDB" id="A0A2N9EQ49"/>
<proteinExistence type="predicted"/>